<dbReference type="EMBL" id="QRPV01000004">
    <property type="protein sequence ID" value="RHM45341.1"/>
    <property type="molecule type" value="Genomic_DNA"/>
</dbReference>
<protein>
    <recommendedName>
        <fullName evidence="2">DUF5681 domain-containing protein</fullName>
    </recommendedName>
</protein>
<organism evidence="3 4">
    <name type="scientific">Butyricimonas virosa</name>
    <dbReference type="NCBI Taxonomy" id="544645"/>
    <lineage>
        <taxon>Bacteria</taxon>
        <taxon>Pseudomonadati</taxon>
        <taxon>Bacteroidota</taxon>
        <taxon>Bacteroidia</taxon>
        <taxon>Bacteroidales</taxon>
        <taxon>Odoribacteraceae</taxon>
        <taxon>Butyricimonas</taxon>
    </lineage>
</organism>
<dbReference type="InterPro" id="IPR043736">
    <property type="entry name" value="DUF5681"/>
</dbReference>
<name>A0A415QMH0_9BACT</name>
<accession>A0A415QMH0</accession>
<dbReference type="Proteomes" id="UP000286038">
    <property type="component" value="Unassembled WGS sequence"/>
</dbReference>
<reference evidence="3 4" key="1">
    <citation type="submission" date="2018-08" db="EMBL/GenBank/DDBJ databases">
        <title>A genome reference for cultivated species of the human gut microbiota.</title>
        <authorList>
            <person name="Zou Y."/>
            <person name="Xue W."/>
            <person name="Luo G."/>
        </authorList>
    </citation>
    <scope>NUCLEOTIDE SEQUENCE [LARGE SCALE GENOMIC DNA]</scope>
    <source>
        <strain evidence="3 4">AF34-33</strain>
    </source>
</reference>
<comment type="caution">
    <text evidence="3">The sequence shown here is derived from an EMBL/GenBank/DDBJ whole genome shotgun (WGS) entry which is preliminary data.</text>
</comment>
<evidence type="ECO:0000259" key="2">
    <source>
        <dbReference type="Pfam" id="PF18932"/>
    </source>
</evidence>
<proteinExistence type="predicted"/>
<feature type="domain" description="DUF5681" evidence="2">
    <location>
        <begin position="4"/>
        <end position="31"/>
    </location>
</feature>
<sequence>MGQRKGQTGNPKGRPKGVPNKVTTDLKTWIASILDDGRDKFKKDMDDLDSSERVKVYINLINYVLPKQQAVSVEAQAEAEYKALASLIDTAPDEFVNKIAEKVLSLQKTREKLLK</sequence>
<evidence type="ECO:0000313" key="3">
    <source>
        <dbReference type="EMBL" id="RHM45341.1"/>
    </source>
</evidence>
<feature type="compositionally biased region" description="Polar residues" evidence="1">
    <location>
        <begin position="1"/>
        <end position="10"/>
    </location>
</feature>
<dbReference type="AlphaFoldDB" id="A0A415QMH0"/>
<evidence type="ECO:0000313" key="4">
    <source>
        <dbReference type="Proteomes" id="UP000286038"/>
    </source>
</evidence>
<dbReference type="Pfam" id="PF18932">
    <property type="entry name" value="DUF5681"/>
    <property type="match status" value="1"/>
</dbReference>
<feature type="region of interest" description="Disordered" evidence="1">
    <location>
        <begin position="1"/>
        <end position="21"/>
    </location>
</feature>
<dbReference type="RefSeq" id="WP_118449207.1">
    <property type="nucleotide sequence ID" value="NZ_CABJDM010000004.1"/>
</dbReference>
<evidence type="ECO:0000256" key="1">
    <source>
        <dbReference type="SAM" id="MobiDB-lite"/>
    </source>
</evidence>
<gene>
    <name evidence="3" type="ORF">DWZ68_05275</name>
</gene>